<name>A0AAF0ERP1_9BASI</name>
<dbReference type="Gene3D" id="3.90.550.10">
    <property type="entry name" value="Spore Coat Polysaccharide Biosynthesis Protein SpsA, Chain A"/>
    <property type="match status" value="1"/>
</dbReference>
<keyword evidence="2" id="KW-1185">Reference proteome</keyword>
<accession>A0AAF0ERP1</accession>
<proteinExistence type="predicted"/>
<sequence>MERQAAAGRGRCWATLLTHAQYLPGVAVLVRSLAQHGTRYPLVVMTTDEVDVETRDVLGAMGCVVRDVPCWTVDVPSGEMASARFVNVWTKLRAFGLVEYERVVLIDSDMLVCGAVDELMEIDLPDGCIAACSACTCNPNGVPTYPAHWVPENCAYSARESGAELSYPMPVPPDAHGLLNSGLVVLVPSAEQEQALHCFLDQHAEHVGKYKFPDQDLLADVYAGRWLPLPWYYNALKTLRRCHAGMWDDSKVRVVHYILEYVETNQD</sequence>
<dbReference type="InterPro" id="IPR050587">
    <property type="entry name" value="GNT1/Glycosyltrans_8"/>
</dbReference>
<dbReference type="InterPro" id="IPR002495">
    <property type="entry name" value="Glyco_trans_8"/>
</dbReference>
<evidence type="ECO:0000313" key="2">
    <source>
        <dbReference type="Proteomes" id="UP001219933"/>
    </source>
</evidence>
<reference evidence="1" key="1">
    <citation type="submission" date="2023-03" db="EMBL/GenBank/DDBJ databases">
        <title>Mating type loci evolution in Malassezia.</title>
        <authorList>
            <person name="Coelho M.A."/>
        </authorList>
    </citation>
    <scope>NUCLEOTIDE SEQUENCE</scope>
    <source>
        <strain evidence="1">CBS 11721</strain>
    </source>
</reference>
<dbReference type="EMBL" id="CP119879">
    <property type="protein sequence ID" value="WFD35406.1"/>
    <property type="molecule type" value="Genomic_DNA"/>
</dbReference>
<dbReference type="Pfam" id="PF01501">
    <property type="entry name" value="Glyco_transf_8"/>
    <property type="match status" value="1"/>
</dbReference>
<evidence type="ECO:0000313" key="1">
    <source>
        <dbReference type="EMBL" id="WFD35406.1"/>
    </source>
</evidence>
<dbReference type="InterPro" id="IPR029044">
    <property type="entry name" value="Nucleotide-diphossugar_trans"/>
</dbReference>
<dbReference type="AlphaFoldDB" id="A0AAF0ERP1"/>
<dbReference type="Proteomes" id="UP001219933">
    <property type="component" value="Chromosome 3"/>
</dbReference>
<gene>
    <name evidence="1" type="ORF">MCUN1_002260</name>
</gene>
<dbReference type="GO" id="GO:0016757">
    <property type="term" value="F:glycosyltransferase activity"/>
    <property type="evidence" value="ECO:0007669"/>
    <property type="project" value="InterPro"/>
</dbReference>
<organism evidence="1 2">
    <name type="scientific">Malassezia cuniculi</name>
    <dbReference type="NCBI Taxonomy" id="948313"/>
    <lineage>
        <taxon>Eukaryota</taxon>
        <taxon>Fungi</taxon>
        <taxon>Dikarya</taxon>
        <taxon>Basidiomycota</taxon>
        <taxon>Ustilaginomycotina</taxon>
        <taxon>Malasseziomycetes</taxon>
        <taxon>Malasseziales</taxon>
        <taxon>Malasseziaceae</taxon>
        <taxon>Malassezia</taxon>
    </lineage>
</organism>
<protein>
    <submittedName>
        <fullName evidence="1">Uncharacterized protein</fullName>
    </submittedName>
</protein>
<dbReference type="SUPFAM" id="SSF53448">
    <property type="entry name" value="Nucleotide-diphospho-sugar transferases"/>
    <property type="match status" value="1"/>
</dbReference>
<dbReference type="PANTHER" id="PTHR11183">
    <property type="entry name" value="GLYCOGENIN SUBFAMILY MEMBER"/>
    <property type="match status" value="1"/>
</dbReference>